<name>A0A8S9WTX5_APOLU</name>
<evidence type="ECO:0008006" key="4">
    <source>
        <dbReference type="Google" id="ProtNLM"/>
    </source>
</evidence>
<dbReference type="EMBL" id="WIXP02000015">
    <property type="protein sequence ID" value="KAF6199581.1"/>
    <property type="molecule type" value="Genomic_DNA"/>
</dbReference>
<sequence>MRRKTALNVMSTRESHFYLISMYKSPLGDTIPHEDTIPQAPYRMQKGNWEILMWMVWLVVGCQALSNGVTNSPSATQETSLHSTSNQTKGNVAPPSRDKRSSELEEILDELATKTKRDPGKMRFNSWGGKRTRIVPWTGRREGAKRKFNSWGGKRSDDSFDYISDLPEDKRAKFNSWGGKRAKFNSWGGKRSDYEAEEEKRAKFNSWGGKRGVMDYDEAPYESSDNYWLQEEPEKRAKFNSWGGKRDDDSSAAWEEEKRAKFNSWGGKRASNTSTTDTMEDFMMVKRAYPASSLKRKQIFQSWGGKRTARSASPGFRIRGSKERSWGTLLRPIRRGPDFYAWGGKRSV</sequence>
<feature type="compositionally biased region" description="Polar residues" evidence="1">
    <location>
        <begin position="70"/>
        <end position="90"/>
    </location>
</feature>
<accession>A0A8S9WTX5</accession>
<dbReference type="Proteomes" id="UP000466442">
    <property type="component" value="Unassembled WGS sequence"/>
</dbReference>
<feature type="region of interest" description="Disordered" evidence="1">
    <location>
        <begin position="70"/>
        <end position="102"/>
    </location>
</feature>
<gene>
    <name evidence="2" type="ORF">GE061_007607</name>
</gene>
<evidence type="ECO:0000256" key="1">
    <source>
        <dbReference type="SAM" id="MobiDB-lite"/>
    </source>
</evidence>
<organism evidence="2 3">
    <name type="scientific">Apolygus lucorum</name>
    <name type="common">Small green plant bug</name>
    <name type="synonym">Lygocoris lucorum</name>
    <dbReference type="NCBI Taxonomy" id="248454"/>
    <lineage>
        <taxon>Eukaryota</taxon>
        <taxon>Metazoa</taxon>
        <taxon>Ecdysozoa</taxon>
        <taxon>Arthropoda</taxon>
        <taxon>Hexapoda</taxon>
        <taxon>Insecta</taxon>
        <taxon>Pterygota</taxon>
        <taxon>Neoptera</taxon>
        <taxon>Paraneoptera</taxon>
        <taxon>Hemiptera</taxon>
        <taxon>Heteroptera</taxon>
        <taxon>Panheteroptera</taxon>
        <taxon>Cimicomorpha</taxon>
        <taxon>Miridae</taxon>
        <taxon>Mirini</taxon>
        <taxon>Apolygus</taxon>
    </lineage>
</organism>
<dbReference type="OrthoDB" id="6066929at2759"/>
<protein>
    <recommendedName>
        <fullName evidence="4">Kinin</fullName>
    </recommendedName>
</protein>
<evidence type="ECO:0000313" key="3">
    <source>
        <dbReference type="Proteomes" id="UP000466442"/>
    </source>
</evidence>
<reference evidence="2" key="1">
    <citation type="journal article" date="2021" name="Mol. Ecol. Resour.">
        <title>Apolygus lucorum genome provides insights into omnivorousness and mesophyll feeding.</title>
        <authorList>
            <person name="Liu Y."/>
            <person name="Liu H."/>
            <person name="Wang H."/>
            <person name="Huang T."/>
            <person name="Liu B."/>
            <person name="Yang B."/>
            <person name="Yin L."/>
            <person name="Li B."/>
            <person name="Zhang Y."/>
            <person name="Zhang S."/>
            <person name="Jiang F."/>
            <person name="Zhang X."/>
            <person name="Ren Y."/>
            <person name="Wang B."/>
            <person name="Wang S."/>
            <person name="Lu Y."/>
            <person name="Wu K."/>
            <person name="Fan W."/>
            <person name="Wang G."/>
        </authorList>
    </citation>
    <scope>NUCLEOTIDE SEQUENCE</scope>
    <source>
        <strain evidence="2">12Hb</strain>
    </source>
</reference>
<evidence type="ECO:0000313" key="2">
    <source>
        <dbReference type="EMBL" id="KAF6199581.1"/>
    </source>
</evidence>
<keyword evidence="3" id="KW-1185">Reference proteome</keyword>
<comment type="caution">
    <text evidence="2">The sequence shown here is derived from an EMBL/GenBank/DDBJ whole genome shotgun (WGS) entry which is preliminary data.</text>
</comment>
<proteinExistence type="predicted"/>
<dbReference type="AlphaFoldDB" id="A0A8S9WTX5"/>